<dbReference type="RefSeq" id="WP_043388383.1">
    <property type="nucleotide sequence ID" value="NZ_JPMI01000003.1"/>
</dbReference>
<dbReference type="Pfam" id="PF09684">
    <property type="entry name" value="Tail_P2_I"/>
    <property type="match status" value="1"/>
</dbReference>
<organism evidence="1 2">
    <name type="scientific">Archangium violaceum Cb vi76</name>
    <dbReference type="NCBI Taxonomy" id="1406225"/>
    <lineage>
        <taxon>Bacteria</taxon>
        <taxon>Pseudomonadati</taxon>
        <taxon>Myxococcota</taxon>
        <taxon>Myxococcia</taxon>
        <taxon>Myxococcales</taxon>
        <taxon>Cystobacterineae</taxon>
        <taxon>Archangiaceae</taxon>
        <taxon>Archangium</taxon>
    </lineage>
</organism>
<evidence type="ECO:0008006" key="3">
    <source>
        <dbReference type="Google" id="ProtNLM"/>
    </source>
</evidence>
<dbReference type="Proteomes" id="UP000028547">
    <property type="component" value="Unassembled WGS sequence"/>
</dbReference>
<sequence>MATDEPVSRYLEHLPAVFQADPFLGRFLLAFERILSGLDSNQEPPGFEQLLDRIHTCFQPGGGGESASERAPAEFLPWLAGWVATSLRDDWEEETRRRFIRGIPALYRLRGTPAGLKKMLGIYLGQETDIELQEDEDTPHYFRVSFPLSEADPTLLARKFRIARAIIEQEKPAHTWYGLEIRYPSMQLITSGEHRLTLGKNTLLGSSTVRDVKL</sequence>
<reference evidence="1 2" key="1">
    <citation type="submission" date="2014-07" db="EMBL/GenBank/DDBJ databases">
        <title>Draft Genome Sequence of Gephyronic Acid Producer, Cystobacter violaceus Strain Cb vi76.</title>
        <authorList>
            <person name="Stevens D.C."/>
            <person name="Young J."/>
            <person name="Carmichael R."/>
            <person name="Tan J."/>
            <person name="Taylor R.E."/>
        </authorList>
    </citation>
    <scope>NUCLEOTIDE SEQUENCE [LARGE SCALE GENOMIC DNA]</scope>
    <source>
        <strain evidence="1 2">Cb vi76</strain>
    </source>
</reference>
<proteinExistence type="predicted"/>
<evidence type="ECO:0000313" key="1">
    <source>
        <dbReference type="EMBL" id="KFA94823.1"/>
    </source>
</evidence>
<name>A0A084T288_9BACT</name>
<dbReference type="EMBL" id="JPMI01000003">
    <property type="protein sequence ID" value="KFA94823.1"/>
    <property type="molecule type" value="Genomic_DNA"/>
</dbReference>
<protein>
    <recommendedName>
        <fullName evidence="3">Tail protein</fullName>
    </recommendedName>
</protein>
<dbReference type="NCBIfam" id="TIGR02242">
    <property type="entry name" value="tail_TIGR02242"/>
    <property type="match status" value="1"/>
</dbReference>
<dbReference type="InterPro" id="IPR006521">
    <property type="entry name" value="Tail_protein_I"/>
</dbReference>
<dbReference type="AlphaFoldDB" id="A0A084T288"/>
<comment type="caution">
    <text evidence="1">The sequence shown here is derived from an EMBL/GenBank/DDBJ whole genome shotgun (WGS) entry which is preliminary data.</text>
</comment>
<evidence type="ECO:0000313" key="2">
    <source>
        <dbReference type="Proteomes" id="UP000028547"/>
    </source>
</evidence>
<dbReference type="InterPro" id="IPR011748">
    <property type="entry name" value="Unchr_phage_tail-like"/>
</dbReference>
<accession>A0A084T288</accession>
<gene>
    <name evidence="1" type="ORF">Q664_00175</name>
</gene>